<dbReference type="InterPro" id="IPR052905">
    <property type="entry name" value="LD-transpeptidase_YkuD-like"/>
</dbReference>
<dbReference type="EMBL" id="BARS01044640">
    <property type="protein sequence ID" value="GAG38369.1"/>
    <property type="molecule type" value="Genomic_DNA"/>
</dbReference>
<protein>
    <submittedName>
        <fullName evidence="3">Uncharacterized protein</fullName>
    </submittedName>
</protein>
<dbReference type="InterPro" id="IPR036365">
    <property type="entry name" value="PGBD-like_sf"/>
</dbReference>
<dbReference type="Pfam" id="PF20142">
    <property type="entry name" value="Scaffold"/>
    <property type="match status" value="1"/>
</dbReference>
<sequence>RVRDSLREAKGLPIDVRGSAKEINEYYAAPGSRPLWITSQDSEKLIAVLAGLQSAGLIRTQRSIKRLQTMRQAIGSSDPSFMALAEIVHSAHLYQVASDLRLGQMSLYRARLHPRTLNRKISAKALLDRVRDGVPIARVLNDIQPQEQEYQAIKKRLGEFLALRNRGGWAPVRPGNVLKVGMRNDRVRDVRARLVASGELASIDASPKAYDKTLAAAVRLFQTRHNLRPNGILNRGTVLAMNVPWRQRV</sequence>
<feature type="non-terminal residue" evidence="3">
    <location>
        <position position="249"/>
    </location>
</feature>
<dbReference type="InterPro" id="IPR036366">
    <property type="entry name" value="PGBDSf"/>
</dbReference>
<name>X0X556_9ZZZZ</name>
<gene>
    <name evidence="3" type="ORF">S01H1_67405</name>
</gene>
<accession>X0X556</accession>
<evidence type="ECO:0000259" key="2">
    <source>
        <dbReference type="Pfam" id="PF20142"/>
    </source>
</evidence>
<dbReference type="PANTHER" id="PTHR41533">
    <property type="entry name" value="L,D-TRANSPEPTIDASE HI_1667-RELATED"/>
    <property type="match status" value="1"/>
</dbReference>
<feature type="non-terminal residue" evidence="3">
    <location>
        <position position="1"/>
    </location>
</feature>
<reference evidence="3" key="1">
    <citation type="journal article" date="2014" name="Front. Microbiol.">
        <title>High frequency of phylogenetically diverse reductive dehalogenase-homologous genes in deep subseafloor sedimentary metagenomes.</title>
        <authorList>
            <person name="Kawai M."/>
            <person name="Futagami T."/>
            <person name="Toyoda A."/>
            <person name="Takaki Y."/>
            <person name="Nishi S."/>
            <person name="Hori S."/>
            <person name="Arai W."/>
            <person name="Tsubouchi T."/>
            <person name="Morono Y."/>
            <person name="Uchiyama I."/>
            <person name="Ito T."/>
            <person name="Fujiyama A."/>
            <person name="Inagaki F."/>
            <person name="Takami H."/>
        </authorList>
    </citation>
    <scope>NUCLEOTIDE SEQUENCE</scope>
    <source>
        <strain evidence="3">Expedition CK06-06</strain>
    </source>
</reference>
<evidence type="ECO:0000259" key="1">
    <source>
        <dbReference type="Pfam" id="PF01471"/>
    </source>
</evidence>
<evidence type="ECO:0000313" key="3">
    <source>
        <dbReference type="EMBL" id="GAG38369.1"/>
    </source>
</evidence>
<proteinExistence type="predicted"/>
<dbReference type="Gene3D" id="1.10.101.10">
    <property type="entry name" value="PGBD-like superfamily/PGBD"/>
    <property type="match status" value="1"/>
</dbReference>
<dbReference type="InterPro" id="IPR002477">
    <property type="entry name" value="Peptidoglycan-bd-like"/>
</dbReference>
<dbReference type="PANTHER" id="PTHR41533:SF1">
    <property type="entry name" value="L,D-TRANSPEPTIDASE YCBB-RELATED"/>
    <property type="match status" value="1"/>
</dbReference>
<feature type="domain" description="L,D-transpeptidase scaffold" evidence="2">
    <location>
        <begin position="22"/>
        <end position="157"/>
    </location>
</feature>
<organism evidence="3">
    <name type="scientific">marine sediment metagenome</name>
    <dbReference type="NCBI Taxonomy" id="412755"/>
    <lineage>
        <taxon>unclassified sequences</taxon>
        <taxon>metagenomes</taxon>
        <taxon>ecological metagenomes</taxon>
    </lineage>
</organism>
<dbReference type="InterPro" id="IPR045380">
    <property type="entry name" value="LD_TPept_scaffold_dom"/>
</dbReference>
<comment type="caution">
    <text evidence="3">The sequence shown here is derived from an EMBL/GenBank/DDBJ whole genome shotgun (WGS) entry which is preliminary data.</text>
</comment>
<dbReference type="SUPFAM" id="SSF47090">
    <property type="entry name" value="PGBD-like"/>
    <property type="match status" value="1"/>
</dbReference>
<dbReference type="AlphaFoldDB" id="X0X556"/>
<feature type="domain" description="Peptidoglycan binding-like" evidence="1">
    <location>
        <begin position="184"/>
        <end position="241"/>
    </location>
</feature>
<dbReference type="Pfam" id="PF01471">
    <property type="entry name" value="PG_binding_1"/>
    <property type="match status" value="1"/>
</dbReference>